<dbReference type="InterPro" id="IPR012334">
    <property type="entry name" value="Pectin_lyas_fold"/>
</dbReference>
<feature type="region of interest" description="Disordered" evidence="1">
    <location>
        <begin position="88"/>
        <end position="108"/>
    </location>
</feature>
<evidence type="ECO:0000256" key="1">
    <source>
        <dbReference type="SAM" id="MobiDB-lite"/>
    </source>
</evidence>
<feature type="region of interest" description="Disordered" evidence="1">
    <location>
        <begin position="2763"/>
        <end position="2786"/>
    </location>
</feature>
<comment type="caution">
    <text evidence="3">The sequence shown here is derived from an EMBL/GenBank/DDBJ whole genome shotgun (WGS) entry which is preliminary data.</text>
</comment>
<feature type="compositionally biased region" description="Low complexity" evidence="1">
    <location>
        <begin position="3011"/>
        <end position="3078"/>
    </location>
</feature>
<dbReference type="GO" id="GO:0003824">
    <property type="term" value="F:catalytic activity"/>
    <property type="evidence" value="ECO:0007669"/>
    <property type="project" value="UniProtKB-ARBA"/>
</dbReference>
<dbReference type="Pfam" id="PF05594">
    <property type="entry name" value="Fil_haemagg"/>
    <property type="match status" value="24"/>
</dbReference>
<reference evidence="3" key="1">
    <citation type="submission" date="2018-09" db="EMBL/GenBank/DDBJ databases">
        <authorList>
            <person name="Groschel M."/>
            <person name="Kohl T."/>
            <person name="Conchillo-Sole O."/>
            <person name="Mamat U."/>
            <person name="Yero D."/>
            <person name="Niemann S."/>
            <person name="Daura X."/>
            <person name="Gibert I."/>
        </authorList>
    </citation>
    <scope>NUCLEOTIDE SEQUENCE</scope>
    <source>
        <strain evidence="3">OG156</strain>
    </source>
</reference>
<dbReference type="InterPro" id="IPR008638">
    <property type="entry name" value="FhaB/CdiA-like_TPS"/>
</dbReference>
<dbReference type="Pfam" id="PF13332">
    <property type="entry name" value="Fil_haemagg_2"/>
    <property type="match status" value="5"/>
</dbReference>
<dbReference type="Pfam" id="PF05860">
    <property type="entry name" value="TPS"/>
    <property type="match status" value="1"/>
</dbReference>
<feature type="region of interest" description="Disordered" evidence="1">
    <location>
        <begin position="2957"/>
        <end position="3114"/>
    </location>
</feature>
<proteinExistence type="predicted"/>
<gene>
    <name evidence="3" type="ORF">D7Y33_17890</name>
</gene>
<dbReference type="InterPro" id="IPR032871">
    <property type="entry name" value="AHH_dom_containing"/>
</dbReference>
<name>A0AAW3S6U2_STEMA</name>
<feature type="region of interest" description="Disordered" evidence="1">
    <location>
        <begin position="440"/>
        <end position="504"/>
    </location>
</feature>
<dbReference type="InterPro" id="IPR008619">
    <property type="entry name" value="Filamentous_hemagglutn_rpt"/>
</dbReference>
<dbReference type="SMART" id="SM00912">
    <property type="entry name" value="Haemagg_act"/>
    <property type="match status" value="1"/>
</dbReference>
<feature type="compositionally biased region" description="Low complexity" evidence="1">
    <location>
        <begin position="4128"/>
        <end position="4142"/>
    </location>
</feature>
<evidence type="ECO:0000313" key="3">
    <source>
        <dbReference type="EMBL" id="MBA0312856.1"/>
    </source>
</evidence>
<reference evidence="3" key="2">
    <citation type="journal article" date="2020" name="Front. Microbiol.">
        <title>Genetic Variants of the DSF Quorum Sensing System in Stenotrophomonas maltophilia Influence Virulence and Resistance Phenotypes Among Genotypically Diverse Clinical Isolates.</title>
        <authorList>
            <person name="Yero D."/>
            <person name="Huedo P."/>
            <person name="Conchillo-Sole O."/>
            <person name="Martinez-Servat S."/>
            <person name="Mamat U."/>
            <person name="Coves X."/>
            <person name="Llanas F."/>
            <person name="Roca I."/>
            <person name="Vila J."/>
            <person name="Schaible U.E."/>
            <person name="Daura X."/>
            <person name="Gibert I."/>
        </authorList>
    </citation>
    <scope>NUCLEOTIDE SEQUENCE</scope>
    <source>
        <strain evidence="3">OG156</strain>
    </source>
</reference>
<accession>A0AAW3S6U2</accession>
<evidence type="ECO:0000313" key="4">
    <source>
        <dbReference type="Proteomes" id="UP000822271"/>
    </source>
</evidence>
<feature type="region of interest" description="Disordered" evidence="1">
    <location>
        <begin position="3870"/>
        <end position="3914"/>
    </location>
</feature>
<feature type="compositionally biased region" description="Gly residues" evidence="1">
    <location>
        <begin position="2983"/>
        <end position="3006"/>
    </location>
</feature>
<dbReference type="NCBIfam" id="TIGR01901">
    <property type="entry name" value="adhes_NPXG"/>
    <property type="match status" value="1"/>
</dbReference>
<evidence type="ECO:0000259" key="2">
    <source>
        <dbReference type="SMART" id="SM00912"/>
    </source>
</evidence>
<feature type="compositionally biased region" description="Basic and acidic residues" evidence="1">
    <location>
        <begin position="3643"/>
        <end position="3656"/>
    </location>
</feature>
<dbReference type="InterPro" id="IPR011050">
    <property type="entry name" value="Pectin_lyase_fold/virulence"/>
</dbReference>
<feature type="compositionally biased region" description="Gly residues" evidence="1">
    <location>
        <begin position="449"/>
        <end position="486"/>
    </location>
</feature>
<dbReference type="SUPFAM" id="SSF51126">
    <property type="entry name" value="Pectin lyase-like"/>
    <property type="match status" value="1"/>
</dbReference>
<dbReference type="NCBIfam" id="TIGR01731">
    <property type="entry name" value="fil_hemag_20aa"/>
    <property type="match status" value="52"/>
</dbReference>
<organism evidence="3 4">
    <name type="scientific">Stenotrophomonas maltophilia</name>
    <name type="common">Pseudomonas maltophilia</name>
    <name type="synonym">Xanthomonas maltophilia</name>
    <dbReference type="NCBI Taxonomy" id="40324"/>
    <lineage>
        <taxon>Bacteria</taxon>
        <taxon>Pseudomonadati</taxon>
        <taxon>Pseudomonadota</taxon>
        <taxon>Gammaproteobacteria</taxon>
        <taxon>Lysobacterales</taxon>
        <taxon>Lysobacteraceae</taxon>
        <taxon>Stenotrophomonas</taxon>
        <taxon>Stenotrophomonas maltophilia group</taxon>
    </lineage>
</organism>
<dbReference type="Pfam" id="PF13018">
    <property type="entry name" value="ESPR"/>
    <property type="match status" value="1"/>
</dbReference>
<feature type="region of interest" description="Disordered" evidence="1">
    <location>
        <begin position="4128"/>
        <end position="4150"/>
    </location>
</feature>
<dbReference type="Proteomes" id="UP000822271">
    <property type="component" value="Unassembled WGS sequence"/>
</dbReference>
<dbReference type="Gene3D" id="2.160.20.10">
    <property type="entry name" value="Single-stranded right-handed beta-helix, Pectin lyase-like"/>
    <property type="match status" value="1"/>
</dbReference>
<dbReference type="InterPro" id="IPR025157">
    <property type="entry name" value="Hemagglutinin_rpt"/>
</dbReference>
<protein>
    <submittedName>
        <fullName evidence="3">Filamentous hemagglutinin N-terminal domain-containing protein</fullName>
    </submittedName>
</protein>
<feature type="domain" description="Filamentous haemagglutinin FhaB/tRNA nuclease CdiA-like TPS" evidence="2">
    <location>
        <begin position="111"/>
        <end position="231"/>
    </location>
</feature>
<dbReference type="EMBL" id="RAUE01000029">
    <property type="protein sequence ID" value="MBA0312856.1"/>
    <property type="molecule type" value="Genomic_DNA"/>
</dbReference>
<feature type="compositionally biased region" description="Polar residues" evidence="1">
    <location>
        <begin position="3885"/>
        <end position="3914"/>
    </location>
</feature>
<feature type="region of interest" description="Disordered" evidence="1">
    <location>
        <begin position="3643"/>
        <end position="3663"/>
    </location>
</feature>
<dbReference type="InterPro" id="IPR049271">
    <property type="entry name" value="DUF6862"/>
</dbReference>
<feature type="compositionally biased region" description="Basic and acidic residues" evidence="1">
    <location>
        <begin position="3870"/>
        <end position="3879"/>
    </location>
</feature>
<dbReference type="Pfam" id="PF14412">
    <property type="entry name" value="AHH"/>
    <property type="match status" value="1"/>
</dbReference>
<sequence length="5200" mass="523475">MRYRAACCAYNPTAPKGISAVNKVYRLVFNRTLGVMQVASELVNAAHGGVDHRGGNTVGTLRPISFALWLVLGWVGLVQPLSAQQAPADPGRIAADPGAPANQRPTVITSANGTPQVNITTPSAGGVSRNTYQQFDVGQQGVILNNSRGDVQTQLGGWVQGNPWLATGTARVILNEVNSSNPSHLNGYVEVAGARAQVVIANPAGIQVNGAGFLNASRVTLTTGTPIVTNGVLDGYRVEGGSIGVGGAGLDTSRADYTDIITRSLQVNAGIWANQLQASLGSNVVSADHSSVQAQKPASAAPVFALDVGALGGMYANRIWLVGNEHGVGVRNAGKIGAQAGELVVTADGRLENVGAMHAQQDTRIDASGGIANAGTLSAERELRVQTPVDVDNSGGTLNARRIEVNADALRNRGGSIEQLGTQALQLQAADVSNLQGRIGNVASVSPGTGTGTPPGTGTPGTGTPGTGNPGTGAPGTGTPGTGSPGTGTPPVTPLPPLATGMLNIAGTLSNDGGRIEASGDLQLSARNSLDNSDGTLGASTLQVQGQALRNMRGTLQVQGAASAQVQQLDNSAGRMTFARGFELKAQSAINRGGSLAHGGSAATTWTIGQLDNGEGSISSNATRLGLDIGTLVNTKGNINHAGSEGLLLRAEVLEGVQGSIATAGAADLLLGRADHRGAQLVARQLELTARDFDNRGGRVLSTGQQASTLSVRNHLDNSDGGLLASNADLQIDAASFGNAAGTVQQAGTGNLRITTANLQGQGGTVLSNGTLQLHGDTLNLRNGTTAAQRIDVRAGDLTTAGGTLTSTGSDALRLQVARTLDNSGGTVGANGALDINGGTVINDGGKLIAAGTGTSRIHASQRLQNQRGLLSGNGDLDITADGLLNEGGSIDHAGTGTLKINATSVQGTGGSIASNGQLQLSGQQLDLQKGSTRARDVKIDAAGLDISGGSLLSLGENAMQLQVQGLLRNDGGSISANGAQQIHAGALSNRGGALNSAGTAASQIRVDGTLDNSGGSIASNAGNLQLQSGALMNAGGTLSHAGTAGLVIDTGRLDGAKGQIATAGALQLNAAEVDHQGASLTATQLDITAAGWNNRGGRIVATGTGSNTLRVQGTLDNGNGGTLASNGNLDIHARTFGNAGGTVQQAGSGSLAITTQDLTGAGGTLLSNGSLDLQGDSLDLREGTTTAQRISIDGDSVITAGGQLSALGAQPLQLQARSLLDNTGGTLGSNGAIDVRAGRFVNDHGKLIAAGEAASAIRAAQLENRSGSISANGNLHIEAETLSGQGGSIGTARALDLQGGSLDLRGGTVAAEQLDIVAGSLDNSAGALRATGSGTLAMQISGRLANDAGTIASNGAQNIQAGELSNRGGTLSSAGSASTELHVDGLFDNSNGVLASNGAALKIDAGSMANVKGTLSHAGSQGLLLRTGQLDGQGGTIASAGAITLQAGSVDHRGATLQAERIALDAQSFDNRAGKVMATGAEGSRIDVVGSLDNGGGGLLASNGDLGIQAAVFGNAGGTVQHAGEGVLSINAGTLNGTGGTLVSNGSLLLKGTTTDLRAGVTSAKRIEVDTGTLITAGGTLTATGGDMLRLSARERIDNSGGTVSSNGGLDLRSAVLVNAGGTLQSAGTAASQLSIGQDLNNRGGRILANGGLGITSGSIDNQGGTLHSAARLVAKADGLLDNSNKGVIASGAGMQLAAASLDNRTGSIEQAGDSLLQIDADTLQGHAGRIVSNGELQLKGETIDLSAGTTAAQQVSIEAGQLDNTAGTLNATGNQAMSLQVRGALGNDGGTIAANGAQQISAGSLSNAGGTLSSAGTSDSRITVTGRFNNGGGTLASNAGNLRVDAGQLVNAAGSIVHAGKGVLTLQATQLDGAGGSIATAGGLQLDAVTVDHRGATLTADHFALNADRFDNQNGKLLATGTQASTVQATTSLDNGGNGLIASNGDLTLTSAVFGNAGGTVQQAGTGMLAINTHTLNGQGGKLLSNGALQLTGETTDLRDGTLSATRIAVDTGTLLNAGGSIIASGSDALKVSARDRLDNSGGTLAGNGTLDLRSAQLLNNRGTIQAAGGGISTLAITHALENRGGRILTTGDATLTAGAFDNRGGIVHSDGSSALTVRVDGLLDNSDKGTLSAGGALLAEAQSINNDSGTVAAGQDMQLTSADALRNQGGLVQAGKHLQVSASGLNNNSGRIIANDLQLDTRGQALDNRSGIIASLSGNAELRSGALDNTGGLLQSAAALSINTAGQRLINAGSNGNGIVSSGTLQIRSGDLDNRGGAVSAKAGADVQAINIDNSGGGSLVSAADLLLRAQQLANTGGSVTAGGNADISLQGALLNSGGLVAATGRLDLQAGHVDNRNTLSPGNGPALGLQGKTLQVTTSNLDNQNGQVIADNLVLQVNQRLDNSDGLVSAALGSDVRADTLVNSGGTLVAGRQQTLRTREIIGDGRLMSQGDMTLELGQSHTNRGEMVANGTLSLSIQGNLDNTGKLAGANVNINAGNITNASTGEISSIGLTRLAAGGALVNYGLLDGNVTHITAATVDNIGSGRIYGDRVAIQASSLNNLAANIGGVDRAGTIAARQRLDLGVGTLTNSGKSLIFSDGDAAIGGALNGLGAVGSAQKVDNIGSTIEVSGNLDLSALAVNNIRENVVVEKVTTVHAPVRLEQPGWFKNANNNNRDFRATSNYQPYEIYYLNPADILEDTPYVTPDGQQIRKAVIRLSSNTSAYAFARGGVHGARASRERLSVQDGTVTIYYVSRADNRNNPDQLGAGAEDPFRDLSTRGPGSPPIEYVTDTLRYNNAYGTCTTTCVQIITYPDYDNPDATLINMQRHPQETSGNEKTRIATRTTVEDVVVSAGNNAVINAGGSMRISTDRLENRFANIAAGRDLAIVGLNRDQSEVINAAEQLTRTSTFDNQSITYGGSSSRWKAAPITEKTGALGSSITAGGKLTIDVGNLRNDNNGGSNPNAGGGKGTAQLDTNGRGAGAVGPGAGSVQGPGQSTGQGAGSVDAQGPGTAGAAQGANGGHQQAVAQTDGVRADAAGAQGPSQAGNAGAGAGTAQDINAAQAGQANANGPAAVRAGEHAGSGGNAAVDGKQATTTTGADPRVVITTSPNASAPTASLFNVDANRGNHIVETDPRFASYRDWLSSDYLLQRAGFDPSQTQKRLGDGFYEQKLVREQIGELTGRRFLTGHASDEDQYRALLEAGATVASEWGLRPGVALTAEQMARLTSDIVWLVEKDVTLADGSVVRALVPQVYLRVLPGDLGNDGALLAGAEVDVKLRGDLVNSGTIAGRQLVSIDAGNIRNLSGGQISGAQVGLSARQDIDIIGSTVKATDALALKAGGNITVASTTTEWKDQGDRLSQQKTTLDRVAGLYVTNPGGDGVLSVVAGGDIGLKAAEIRNAGSHGITQLVAGGNLDLGAQTLGQSSALNHDSRNHTSNSQTTHAVTSIEGAGDVVLAAGKDIKLAATRIKADGGMALQAGGDINSQALVDSRSSDFNAGGKRSSLQISQSDETVRGSQLQAGDNVVLRANRDINLTATQVASSDGTLSVAAGRDVNLLSANETHDFSLDSYDKKKKTLSSTTTTRHAESSDSYAIGTGLMGESVSVTAGRDLTAVGAVVDATGTVVLGAGNNVLITSAEDHHSSESSETRKKSGFTGGFSNGTASIGYGSSKNSSSSAEQSTTQVGSAIASREGSVLINAGNQLTIAASDVAAGKDLTLVGKDINLIARQDTVDTQASQSSKSSGFSVGVTYDPAKAYRTARDNATEGMADSGTMMGRITRTAEGVAAGVSAAVLPAITAGSQRSNSNQSHSTSDARVSNLNAGGNLSLIANGGSITSQGAQMTAEGNAVLLATKDIVFDVAHNTERSDSDSRGKGWGIATNSAGLPFGTNNSRSEGAGQSDTITGTQLSVGGGVRMATTEGDISLTAANIAAEKDVSIRAAGDLTIRSGQDTVSNANRSDSKAIGTVQISDTEKFSGWHREQHRDDSAQVSQVASTIGSLGGNVNLTAGGKYTQSASNVVAAKDVNITAAEIELLTADESGHYSQSDKDLKIGAFARVKSPLIDLLNNVDAARKSDDRLQKMQGLAAGANAYQAASAISSMAGKGGGGALISAEAGVGFKTSSSSADGSSQVSRGSTIQGGGNVNLTSTQGDIHVVQGNLSAGNTLSLDSAGDILLEAGKAHVADRSKSSNAGAEVGVGVAVGAQTGVYVYAEASVGSSKSNAESSTWQNTTLTGKNISMKAEGDTTLRGATATADRIDVKTGGTLTIESLQDVAESMSKNSQVGGRVQVSFGTAWNADGYASGGKANGSYQGVGQQSGLFAGNGGYHVDAGHVNLVGGAIASTNAGNSELTADSLTFTDLQNHMDYKATSGSISGGFGSSGKGPTDKSVGAVEQLQGIGSSIKSGTFGGVDGVGFGGGLPMHESGSDSSSTRATLTEGNITIGGRKTTAAELGVNTDAAAAHRALEAMPDANKMLADQQAMANAAGTVLATSKQIASDIGSYGINKITDAYLEGKSAAEKEAFANLSSKDQYAALAGFDSSYPDALVTQQKWAPDGTYGRALNAVSTALVGGVAGQAGGQVIPNTLAPYAAELIGKTFDPNKQSAVPSEAMQMLSHALLGALLAEANGGSAGTGAAAAGGGELAAKFLGDYYARQNGGQLTPEQEQQIKALGQAVGAMAGGIGGDGAMGAALGATIAKNSVENNYLNHAERMQFLDAMLSCMKSGERCGEQKELAALSDARNTALIAACTAAADSPACRAEQSKLGDAYWSLTQNDSTYLRWINDNGLDLAQAALTKGNGGQLASDLLTHTSSLDARYKITCAAAGRCDPFTAGMLALNGKTQEAAANAALNLLFDKAGSGAGVVTNAGGMVMDMAKMNAIYMSIESTKQALNDFQRIGEIGGWGVMKEKGAGAWSSISGYFGNGWDAATYELGLNQKWNLADVAANGFTKGDIGLDVALAVISLGDVTAMRAAAKARKLAALESGAAAKPVAPDLVPPRQPADVPAPVNKPLALPSPEFNVPNGYTLVKNADGTASVTGPRGGTYTSTGRYTDEGKPIFKDNSGGYVTLDGARSSVPAPVDFESAPKHHICTNKCLVGANGKVAWTKEYMRFFEGAGLDINKSVENLVAVKGHRGPHPEAYHQYVYDNLDRATSGLKPGTAAYNSAVTRTLERMKAEAVIVGSQVNKWLTRS</sequence>
<feature type="compositionally biased region" description="Low complexity" evidence="1">
    <location>
        <begin position="2957"/>
        <end position="2968"/>
    </location>
</feature>
<dbReference type="InterPro" id="IPR024973">
    <property type="entry name" value="ESPR"/>
</dbReference>
<dbReference type="InterPro" id="IPR010069">
    <property type="entry name" value="CdiA_FHA1_rpt"/>
</dbReference>
<dbReference type="Pfam" id="PF21726">
    <property type="entry name" value="DUF6862"/>
    <property type="match status" value="1"/>
</dbReference>